<evidence type="ECO:0000256" key="2">
    <source>
        <dbReference type="ARBA" id="ARBA00006178"/>
    </source>
</evidence>
<feature type="compositionally biased region" description="Basic and acidic residues" evidence="10">
    <location>
        <begin position="550"/>
        <end position="562"/>
    </location>
</feature>
<evidence type="ECO:0000256" key="1">
    <source>
        <dbReference type="ARBA" id="ARBA00004123"/>
    </source>
</evidence>
<reference evidence="12 13" key="1">
    <citation type="submission" date="2024-02" db="EMBL/GenBank/DDBJ databases">
        <title>First draft genome assembly of two strains of Seiridium cardinale.</title>
        <authorList>
            <person name="Emiliani G."/>
            <person name="Scali E."/>
        </authorList>
    </citation>
    <scope>NUCLEOTIDE SEQUENCE [LARGE SCALE GENOMIC DNA]</scope>
    <source>
        <strain evidence="12 13">BM-138-000479</strain>
    </source>
</reference>
<feature type="compositionally biased region" description="Low complexity" evidence="10">
    <location>
        <begin position="105"/>
        <end position="140"/>
    </location>
</feature>
<evidence type="ECO:0000256" key="8">
    <source>
        <dbReference type="ARBA" id="ARBA00025346"/>
    </source>
</evidence>
<feature type="compositionally biased region" description="Pro residues" evidence="10">
    <location>
        <begin position="685"/>
        <end position="705"/>
    </location>
</feature>
<gene>
    <name evidence="12" type="ORF">SCAR479_10988</name>
</gene>
<accession>A0ABR2XEQ1</accession>
<evidence type="ECO:0000256" key="3">
    <source>
        <dbReference type="ARBA" id="ARBA00017306"/>
    </source>
</evidence>
<feature type="compositionally biased region" description="Polar residues" evidence="10">
    <location>
        <begin position="568"/>
        <end position="582"/>
    </location>
</feature>
<organism evidence="12 13">
    <name type="scientific">Seiridium cardinale</name>
    <dbReference type="NCBI Taxonomy" id="138064"/>
    <lineage>
        <taxon>Eukaryota</taxon>
        <taxon>Fungi</taxon>
        <taxon>Dikarya</taxon>
        <taxon>Ascomycota</taxon>
        <taxon>Pezizomycotina</taxon>
        <taxon>Sordariomycetes</taxon>
        <taxon>Xylariomycetidae</taxon>
        <taxon>Amphisphaeriales</taxon>
        <taxon>Sporocadaceae</taxon>
        <taxon>Seiridium</taxon>
    </lineage>
</organism>
<protein>
    <recommendedName>
        <fullName evidence="3">Transcription initiation factor TFIID subunit 4</fullName>
    </recommendedName>
    <alternativeName>
        <fullName evidence="9">TBP-associated factor 4</fullName>
    </alternativeName>
</protein>
<evidence type="ECO:0000313" key="13">
    <source>
        <dbReference type="Proteomes" id="UP001465668"/>
    </source>
</evidence>
<feature type="compositionally biased region" description="Polar residues" evidence="10">
    <location>
        <begin position="176"/>
        <end position="195"/>
    </location>
</feature>
<sequence length="739" mass="78413">MSQPSQPFVQSAQPPQSLGQNRSFPPHPQQQQQQQQQQQTSSQAMAQQIRHQQQQQQQAQPPRPSPDPRSPTFPAGNFSSSGHSTPAVRTPTSGLASPSVNQFSQQQLPQQQQQQQQQLPQNTNSYATSYSQSQAAQQQNGRLTPGSAVNQRFAPPQQHHAPTHATTIQTTNHIAAQSPNTPVHPSASPHITQMPNGAALGYSNATFSPAAHAQPLGTTGTMGPPPHLNALKQVAPVKSYQYEMDDSLAGTGINLDEEEQYMNDYETRMGFGAHVPGGRGSFYGAGPANQPTEPIQTKSQEAMAAEVADRAWNEAAHRYGVSRAQDFLQQGFVQPALLHARMSKAAAASGLELNLDPKPPNPNMPLGRFSNPHHWEKPYVRITTKTSPDNTIVTTSGSFLPKDAYLIDQIALLSLATHTRLGELLSDADLVARNRQQTAHGIIPPEWADAAEPSAILDSAVSSLTNSRKRPADEMSNGLPTPVSEASPKNQFAGTIVSLGKTSRDAEEARLRKRQKRAEQAADREKNPDGTARSGSVAPGTPGSIAPDGPEGKPLSKKESKKAARLADTSNLSVNSTLSQFMGSKKKKYSWMTGAGGGSGANTPKGPGSGLPVAGGPIKATKGPLTQDASQQIGSLREDSAKGKNIQMRDWIEVLESNGYLTDQVALQQAYIKLERSDWGDKVKPPAPAPSPSPAAAPSPIPSPVAPAAAATPVATTPLAASPVVSTPTISTPVPSTPV</sequence>
<dbReference type="EMBL" id="JARVKM010000063">
    <property type="protein sequence ID" value="KAK9772288.1"/>
    <property type="molecule type" value="Genomic_DNA"/>
</dbReference>
<dbReference type="PANTHER" id="PTHR46543:SF2">
    <property type="entry name" value="AGAP013096-PA"/>
    <property type="match status" value="1"/>
</dbReference>
<dbReference type="InterPro" id="IPR051644">
    <property type="entry name" value="TRAMP_AT-DNA-binding"/>
</dbReference>
<feature type="region of interest" description="Disordered" evidence="10">
    <location>
        <begin position="176"/>
        <end position="197"/>
    </location>
</feature>
<comment type="similarity">
    <text evidence="2">Belongs to the TAF4 family.</text>
</comment>
<dbReference type="Pfam" id="PF05236">
    <property type="entry name" value="TAF4"/>
    <property type="match status" value="1"/>
</dbReference>
<feature type="region of interest" description="Disordered" evidence="10">
    <location>
        <begin position="1"/>
        <end position="164"/>
    </location>
</feature>
<feature type="compositionally biased region" description="Pro residues" evidence="10">
    <location>
        <begin position="61"/>
        <end position="71"/>
    </location>
</feature>
<keyword evidence="7" id="KW-0539">Nucleus</keyword>
<comment type="function">
    <text evidence="8">Functions as a component of the DNA-binding general transcription factor complex TFIID. Binding of TFIID to a promoter (with or without TATA element) is the initial step in pre-initiation complex (PIC) formation. TFIID plays a key role in the regulation of gene expression by RNA polymerase II through different activities such as transcription activator interaction, core promoter recognition and selectivity, TFIIA and TFIIB interaction, chromatin modification (histone acetylation by TAF1), facilitation of DNA opening and initiation of transcription.</text>
</comment>
<evidence type="ECO:0000256" key="4">
    <source>
        <dbReference type="ARBA" id="ARBA00022737"/>
    </source>
</evidence>
<evidence type="ECO:0000256" key="10">
    <source>
        <dbReference type="SAM" id="MobiDB-lite"/>
    </source>
</evidence>
<evidence type="ECO:0000313" key="12">
    <source>
        <dbReference type="EMBL" id="KAK9772288.1"/>
    </source>
</evidence>
<dbReference type="Proteomes" id="UP001465668">
    <property type="component" value="Unassembled WGS sequence"/>
</dbReference>
<evidence type="ECO:0000256" key="5">
    <source>
        <dbReference type="ARBA" id="ARBA00023015"/>
    </source>
</evidence>
<dbReference type="InterPro" id="IPR007900">
    <property type="entry name" value="TAF4_C"/>
</dbReference>
<comment type="subcellular location">
    <subcellularLocation>
        <location evidence="1">Nucleus</location>
    </subcellularLocation>
</comment>
<keyword evidence="5" id="KW-0805">Transcription regulation</keyword>
<feature type="compositionally biased region" description="Low complexity" evidence="10">
    <location>
        <begin position="706"/>
        <end position="739"/>
    </location>
</feature>
<name>A0ABR2XEQ1_9PEZI</name>
<keyword evidence="4" id="KW-0677">Repeat</keyword>
<feature type="region of interest" description="Disordered" evidence="10">
    <location>
        <begin position="464"/>
        <end position="641"/>
    </location>
</feature>
<evidence type="ECO:0000256" key="7">
    <source>
        <dbReference type="ARBA" id="ARBA00023242"/>
    </source>
</evidence>
<feature type="compositionally biased region" description="Polar residues" evidence="10">
    <location>
        <begin position="1"/>
        <end position="23"/>
    </location>
</feature>
<dbReference type="PANTHER" id="PTHR46543">
    <property type="entry name" value="ZINC FINGER CCHC DOMAIN-CONTAINING PROTEIN 7"/>
    <property type="match status" value="1"/>
</dbReference>
<proteinExistence type="inferred from homology"/>
<evidence type="ECO:0000256" key="9">
    <source>
        <dbReference type="ARBA" id="ARBA00031747"/>
    </source>
</evidence>
<feature type="compositionally biased region" description="Polar residues" evidence="10">
    <location>
        <begin position="90"/>
        <end position="104"/>
    </location>
</feature>
<keyword evidence="13" id="KW-1185">Reference proteome</keyword>
<comment type="caution">
    <text evidence="12">The sequence shown here is derived from an EMBL/GenBank/DDBJ whole genome shotgun (WGS) entry which is preliminary data.</text>
</comment>
<feature type="domain" description="Transcription initiation factor TFIID component TAF4 C-terminal" evidence="11">
    <location>
        <begin position="408"/>
        <end position="662"/>
    </location>
</feature>
<feature type="compositionally biased region" description="Basic and acidic residues" evidence="10">
    <location>
        <begin position="517"/>
        <end position="528"/>
    </location>
</feature>
<feature type="region of interest" description="Disordered" evidence="10">
    <location>
        <begin position="677"/>
        <end position="739"/>
    </location>
</feature>
<evidence type="ECO:0000256" key="6">
    <source>
        <dbReference type="ARBA" id="ARBA00023163"/>
    </source>
</evidence>
<evidence type="ECO:0000259" key="11">
    <source>
        <dbReference type="Pfam" id="PF05236"/>
    </source>
</evidence>
<feature type="compositionally biased region" description="Low complexity" evidence="10">
    <location>
        <begin position="29"/>
        <end position="60"/>
    </location>
</feature>
<keyword evidence="6" id="KW-0804">Transcription</keyword>